<dbReference type="InterPro" id="IPR036259">
    <property type="entry name" value="MFS_trans_sf"/>
</dbReference>
<feature type="transmembrane region" description="Helical" evidence="8">
    <location>
        <begin position="35"/>
        <end position="57"/>
    </location>
</feature>
<dbReference type="PROSITE" id="PS00217">
    <property type="entry name" value="SUGAR_TRANSPORT_2"/>
    <property type="match status" value="1"/>
</dbReference>
<dbReference type="InterPro" id="IPR020846">
    <property type="entry name" value="MFS_dom"/>
</dbReference>
<dbReference type="Gene3D" id="1.20.1250.20">
    <property type="entry name" value="MFS general substrate transporter like domains"/>
    <property type="match status" value="1"/>
</dbReference>
<sequence length="449" mass="49831">MFVSGTALTWSSPELPIISNATTSPFKRNLSDEEATWVSSLVTLGAAAGPFFFTYLADKMGRKYTLLTAGVPFVVCYLMMAFGRIVELFYVARFILGLTVGGVFSVLPIYAGEVADKNNRGFIGFQMGCGVCSGLLFSCALGPYISVMYFNLILAVFPLVFLILFPFVGKEVPHYYISINETVLAKEALQKLRGSRYDVEDELLEIQRRFKEEEEGSFSDLFRSRALIKAVLTSVGLLIFQQFSGINIVLFYGQTIFKEVGANLAPEVCTIIIVAMQFLSSFIAPLIGDKLGRKPILVFSAIGMALSNASLAIYSHLQSKGIVNMDSVTFLPLVIMVGFIVSYNTGYGPLPWAILGELFPSRVKTIATSSVTAVNWLLAFFITKHFEAMLHAFGLAEYFMFYAVCCVVAAFFAKFYLVETRGEEFARDPVGAEQITRRWCTRLVFLLYQ</sequence>
<dbReference type="PROSITE" id="PS50850">
    <property type="entry name" value="MFS"/>
    <property type="match status" value="1"/>
</dbReference>
<reference evidence="10 11" key="1">
    <citation type="journal article" date="2023" name="Insect Mol. Biol.">
        <title>Genome sequencing provides insights into the evolution of gene families encoding plant cell wall-degrading enzymes in longhorned beetles.</title>
        <authorList>
            <person name="Shin N.R."/>
            <person name="Okamura Y."/>
            <person name="Kirsch R."/>
            <person name="Pauchet Y."/>
        </authorList>
    </citation>
    <scope>NUCLEOTIDE SEQUENCE [LARGE SCALE GENOMIC DNA]</scope>
    <source>
        <strain evidence="10">EAD_L_NR</strain>
    </source>
</reference>
<evidence type="ECO:0000313" key="10">
    <source>
        <dbReference type="EMBL" id="KAJ8919556.1"/>
    </source>
</evidence>
<dbReference type="EMBL" id="JANEYG010000017">
    <property type="protein sequence ID" value="KAJ8919556.1"/>
    <property type="molecule type" value="Genomic_DNA"/>
</dbReference>
<comment type="caution">
    <text evidence="10">The sequence shown here is derived from an EMBL/GenBank/DDBJ whole genome shotgun (WGS) entry which is preliminary data.</text>
</comment>
<organism evidence="10 11">
    <name type="scientific">Exocentrus adspersus</name>
    <dbReference type="NCBI Taxonomy" id="1586481"/>
    <lineage>
        <taxon>Eukaryota</taxon>
        <taxon>Metazoa</taxon>
        <taxon>Ecdysozoa</taxon>
        <taxon>Arthropoda</taxon>
        <taxon>Hexapoda</taxon>
        <taxon>Insecta</taxon>
        <taxon>Pterygota</taxon>
        <taxon>Neoptera</taxon>
        <taxon>Endopterygota</taxon>
        <taxon>Coleoptera</taxon>
        <taxon>Polyphaga</taxon>
        <taxon>Cucujiformia</taxon>
        <taxon>Chrysomeloidea</taxon>
        <taxon>Cerambycidae</taxon>
        <taxon>Lamiinae</taxon>
        <taxon>Acanthocinini</taxon>
        <taxon>Exocentrus</taxon>
    </lineage>
</organism>
<feature type="transmembrane region" description="Helical" evidence="8">
    <location>
        <begin position="329"/>
        <end position="354"/>
    </location>
</feature>
<keyword evidence="2" id="KW-1003">Cell membrane</keyword>
<evidence type="ECO:0000256" key="5">
    <source>
        <dbReference type="ARBA" id="ARBA00023136"/>
    </source>
</evidence>
<dbReference type="Pfam" id="PF00083">
    <property type="entry name" value="Sugar_tr"/>
    <property type="match status" value="1"/>
</dbReference>
<dbReference type="InterPro" id="IPR005828">
    <property type="entry name" value="MFS_sugar_transport-like"/>
</dbReference>
<dbReference type="Proteomes" id="UP001159042">
    <property type="component" value="Unassembled WGS sequence"/>
</dbReference>
<accession>A0AAV8W106</accession>
<keyword evidence="11" id="KW-1185">Reference proteome</keyword>
<proteinExistence type="inferred from homology"/>
<comment type="similarity">
    <text evidence="7">Belongs to the major facilitator superfamily. Sugar transporter (TC 2.A.1.1) family. Trehalose transporter subfamily.</text>
</comment>
<dbReference type="GO" id="GO:0005886">
    <property type="term" value="C:plasma membrane"/>
    <property type="evidence" value="ECO:0007669"/>
    <property type="project" value="UniProtKB-SubCell"/>
</dbReference>
<feature type="transmembrane region" description="Helical" evidence="8">
    <location>
        <begin position="366"/>
        <end position="386"/>
    </location>
</feature>
<gene>
    <name evidence="10" type="ORF">NQ315_002178</name>
</gene>
<feature type="transmembrane region" description="Helical" evidence="8">
    <location>
        <begin position="88"/>
        <end position="110"/>
    </location>
</feature>
<keyword evidence="4 8" id="KW-1133">Transmembrane helix</keyword>
<keyword evidence="5 8" id="KW-0472">Membrane</keyword>
<evidence type="ECO:0000256" key="3">
    <source>
        <dbReference type="ARBA" id="ARBA00022692"/>
    </source>
</evidence>
<feature type="transmembrane region" description="Helical" evidence="8">
    <location>
        <begin position="296"/>
        <end position="317"/>
    </location>
</feature>
<feature type="transmembrane region" description="Helical" evidence="8">
    <location>
        <begin position="264"/>
        <end position="284"/>
    </location>
</feature>
<dbReference type="SUPFAM" id="SSF103473">
    <property type="entry name" value="MFS general substrate transporter"/>
    <property type="match status" value="1"/>
</dbReference>
<keyword evidence="6" id="KW-0325">Glycoprotein</keyword>
<feature type="transmembrane region" description="Helical" evidence="8">
    <location>
        <begin position="149"/>
        <end position="168"/>
    </location>
</feature>
<feature type="transmembrane region" description="Helical" evidence="8">
    <location>
        <begin position="398"/>
        <end position="417"/>
    </location>
</feature>
<dbReference type="InterPro" id="IPR050549">
    <property type="entry name" value="MFS_Trehalose_Transporter"/>
</dbReference>
<name>A0AAV8W106_9CUCU</name>
<feature type="transmembrane region" description="Helical" evidence="8">
    <location>
        <begin position="64"/>
        <end position="82"/>
    </location>
</feature>
<dbReference type="InterPro" id="IPR003663">
    <property type="entry name" value="Sugar/inositol_transpt"/>
</dbReference>
<dbReference type="PANTHER" id="PTHR48021:SF47">
    <property type="entry name" value="GH17672P"/>
    <property type="match status" value="1"/>
</dbReference>
<dbReference type="GO" id="GO:0051119">
    <property type="term" value="F:sugar transmembrane transporter activity"/>
    <property type="evidence" value="ECO:0007669"/>
    <property type="project" value="InterPro"/>
</dbReference>
<dbReference type="FunFam" id="1.20.1250.20:FF:000055">
    <property type="entry name" value="Facilitated trehalose transporter Tret1-2 homolog"/>
    <property type="match status" value="1"/>
</dbReference>
<comment type="subcellular location">
    <subcellularLocation>
        <location evidence="1">Cell membrane</location>
        <topology evidence="1">Multi-pass membrane protein</topology>
    </subcellularLocation>
</comment>
<feature type="transmembrane region" description="Helical" evidence="8">
    <location>
        <begin position="122"/>
        <end position="143"/>
    </location>
</feature>
<keyword evidence="3 8" id="KW-0812">Transmembrane</keyword>
<dbReference type="InterPro" id="IPR005829">
    <property type="entry name" value="Sugar_transporter_CS"/>
</dbReference>
<feature type="transmembrane region" description="Helical" evidence="8">
    <location>
        <begin position="230"/>
        <end position="252"/>
    </location>
</feature>
<evidence type="ECO:0000256" key="1">
    <source>
        <dbReference type="ARBA" id="ARBA00004651"/>
    </source>
</evidence>
<evidence type="ECO:0000256" key="6">
    <source>
        <dbReference type="ARBA" id="ARBA00023180"/>
    </source>
</evidence>
<evidence type="ECO:0000256" key="2">
    <source>
        <dbReference type="ARBA" id="ARBA00022475"/>
    </source>
</evidence>
<dbReference type="PANTHER" id="PTHR48021">
    <property type="match status" value="1"/>
</dbReference>
<evidence type="ECO:0000313" key="11">
    <source>
        <dbReference type="Proteomes" id="UP001159042"/>
    </source>
</evidence>
<dbReference type="InterPro" id="IPR044775">
    <property type="entry name" value="MFS_ERD6/Tret1-like"/>
</dbReference>
<feature type="domain" description="Major facilitator superfamily (MFS) profile" evidence="9">
    <location>
        <begin position="1"/>
        <end position="421"/>
    </location>
</feature>
<protein>
    <recommendedName>
        <fullName evidence="9">Major facilitator superfamily (MFS) profile domain-containing protein</fullName>
    </recommendedName>
</protein>
<evidence type="ECO:0000256" key="4">
    <source>
        <dbReference type="ARBA" id="ARBA00022989"/>
    </source>
</evidence>
<evidence type="ECO:0000259" key="9">
    <source>
        <dbReference type="PROSITE" id="PS50850"/>
    </source>
</evidence>
<dbReference type="PRINTS" id="PR00171">
    <property type="entry name" value="SUGRTRNSPORT"/>
</dbReference>
<dbReference type="CDD" id="cd17358">
    <property type="entry name" value="MFS_GLUT6_8_Class3_like"/>
    <property type="match status" value="1"/>
</dbReference>
<evidence type="ECO:0000256" key="7">
    <source>
        <dbReference type="ARBA" id="ARBA00024348"/>
    </source>
</evidence>
<evidence type="ECO:0000256" key="8">
    <source>
        <dbReference type="SAM" id="Phobius"/>
    </source>
</evidence>
<dbReference type="AlphaFoldDB" id="A0AAV8W106"/>